<dbReference type="PANTHER" id="PTHR15074">
    <property type="entry name" value="METHYL-CPG-BINDING PROTEIN"/>
    <property type="match status" value="1"/>
</dbReference>
<dbReference type="GO" id="GO:0005634">
    <property type="term" value="C:nucleus"/>
    <property type="evidence" value="ECO:0007669"/>
    <property type="project" value="UniProtKB-SubCell"/>
</dbReference>
<evidence type="ECO:0000313" key="3">
    <source>
        <dbReference type="EMBL" id="GHP03523.1"/>
    </source>
</evidence>
<dbReference type="InterPro" id="IPR011257">
    <property type="entry name" value="DNA_glycosylase"/>
</dbReference>
<reference evidence="3" key="1">
    <citation type="submission" date="2020-10" db="EMBL/GenBank/DDBJ databases">
        <title>Unveiling of a novel bifunctional photoreceptor, Dualchrome1, isolated from a cosmopolitan green alga.</title>
        <authorList>
            <person name="Suzuki S."/>
            <person name="Kawachi M."/>
        </authorList>
    </citation>
    <scope>NUCLEOTIDE SEQUENCE</scope>
    <source>
        <strain evidence="3">NIES 2893</strain>
    </source>
</reference>
<protein>
    <submittedName>
        <fullName evidence="3">Methyl-CpG-binding domain protein 4</fullName>
    </submittedName>
</protein>
<dbReference type="AlphaFoldDB" id="A0A830HAP0"/>
<evidence type="ECO:0000313" key="4">
    <source>
        <dbReference type="Proteomes" id="UP000660262"/>
    </source>
</evidence>
<dbReference type="EMBL" id="BNJQ01000005">
    <property type="protein sequence ID" value="GHP03523.1"/>
    <property type="molecule type" value="Genomic_DNA"/>
</dbReference>
<comment type="caution">
    <text evidence="3">The sequence shown here is derived from an EMBL/GenBank/DDBJ whole genome shotgun (WGS) entry which is preliminary data.</text>
</comment>
<proteinExistence type="predicted"/>
<dbReference type="GO" id="GO:0003824">
    <property type="term" value="F:catalytic activity"/>
    <property type="evidence" value="ECO:0007669"/>
    <property type="project" value="InterPro"/>
</dbReference>
<dbReference type="Proteomes" id="UP000660262">
    <property type="component" value="Unassembled WGS sequence"/>
</dbReference>
<evidence type="ECO:0000256" key="1">
    <source>
        <dbReference type="ARBA" id="ARBA00004123"/>
    </source>
</evidence>
<dbReference type="GO" id="GO:0006281">
    <property type="term" value="P:DNA repair"/>
    <property type="evidence" value="ECO:0007669"/>
    <property type="project" value="InterPro"/>
</dbReference>
<dbReference type="GO" id="GO:0003677">
    <property type="term" value="F:DNA binding"/>
    <property type="evidence" value="ECO:0007669"/>
    <property type="project" value="InterPro"/>
</dbReference>
<sequence length="308" mass="34025">MSSASNQPCSHHDHGIARHVCARGCFFASYEPARRLMALKLACLVSSGESEEESGGSRGGERLVGWSAFWSPRDSGKGDVCFVAPDGTICTSTKAALRKAGMHEKVISAKDVDALARDANDEHVNACIADIANMASTTTHDWSEGSSPFGLLEELYAHDASPWRLLASCILLNQTRRRICLDAVATQLFRRFPTPLALKMAASRNEIDVLALLTTLLRPLGMHRKRAKTLIALASALESKMWAVDTSPTPILWRDRLAALKSLPGVGHYAVEAYTLFIERRIDEVHGKSDHALRWYRAWRRHCDLCTE</sequence>
<keyword evidence="4" id="KW-1185">Reference proteome</keyword>
<comment type="subcellular location">
    <subcellularLocation>
        <location evidence="1">Nucleus</location>
    </subcellularLocation>
</comment>
<dbReference type="SUPFAM" id="SSF48150">
    <property type="entry name" value="DNA-glycosylase"/>
    <property type="match status" value="1"/>
</dbReference>
<dbReference type="OrthoDB" id="10265068at2759"/>
<organism evidence="3 4">
    <name type="scientific">Pycnococcus provasolii</name>
    <dbReference type="NCBI Taxonomy" id="41880"/>
    <lineage>
        <taxon>Eukaryota</taxon>
        <taxon>Viridiplantae</taxon>
        <taxon>Chlorophyta</taxon>
        <taxon>Pseudoscourfieldiophyceae</taxon>
        <taxon>Pseudoscourfieldiales</taxon>
        <taxon>Pycnococcaceae</taxon>
        <taxon>Pycnococcus</taxon>
    </lineage>
</organism>
<keyword evidence="2" id="KW-0539">Nucleus</keyword>
<dbReference type="PANTHER" id="PTHR15074:SF0">
    <property type="entry name" value="METHYL-CPG-BINDING DOMAIN PROTEIN 4-LIKE PROTEIN"/>
    <property type="match status" value="1"/>
</dbReference>
<dbReference type="Gene3D" id="1.10.340.30">
    <property type="entry name" value="Hypothetical protein, domain 2"/>
    <property type="match status" value="1"/>
</dbReference>
<dbReference type="InterPro" id="IPR045138">
    <property type="entry name" value="MeCP2/MBD4"/>
</dbReference>
<gene>
    <name evidence="3" type="ORF">PPROV_000227900</name>
</gene>
<evidence type="ECO:0000256" key="2">
    <source>
        <dbReference type="ARBA" id="ARBA00023242"/>
    </source>
</evidence>
<name>A0A830HAP0_9CHLO</name>
<accession>A0A830HAP0</accession>